<dbReference type="Proteomes" id="UP000032614">
    <property type="component" value="Chromosome 1"/>
</dbReference>
<dbReference type="GeneID" id="66514623"/>
<protein>
    <submittedName>
        <fullName evidence="1">Uncharacterized protein</fullName>
    </submittedName>
</protein>
<proteinExistence type="predicted"/>
<dbReference type="AlphaFoldDB" id="A0AAU8SZG4"/>
<evidence type="ECO:0000313" key="1">
    <source>
        <dbReference type="EMBL" id="AJZ58917.1"/>
    </source>
</evidence>
<sequence>MIIPYMNNGQGAQTIPFQSQAQGAGALGSIISQGIGNASQNLGSYFNGGSPSYFGSTQSPGNYSGSGYGGYGMGSAGNYYYNGGGGSYVGGGDSYGFTM</sequence>
<gene>
    <name evidence="1" type="ORF">OI25_612</name>
</gene>
<organism evidence="1 2">
    <name type="scientific">Paraburkholderia fungorum</name>
    <dbReference type="NCBI Taxonomy" id="134537"/>
    <lineage>
        <taxon>Bacteria</taxon>
        <taxon>Pseudomonadati</taxon>
        <taxon>Pseudomonadota</taxon>
        <taxon>Betaproteobacteria</taxon>
        <taxon>Burkholderiales</taxon>
        <taxon>Burkholderiaceae</taxon>
        <taxon>Paraburkholderia</taxon>
    </lineage>
</organism>
<name>A0AAU8SZG4_9BURK</name>
<accession>A0AAU8SZG4</accession>
<dbReference type="KEGG" id="bfn:OI25_612"/>
<evidence type="ECO:0000313" key="2">
    <source>
        <dbReference type="Proteomes" id="UP000032614"/>
    </source>
</evidence>
<reference evidence="1 2" key="1">
    <citation type="journal article" date="2015" name="Genome Announc.">
        <title>Complete genome sequences for 59 burkholderia isolates, both pathogenic and near neighbor.</title>
        <authorList>
            <person name="Johnson S.L."/>
            <person name="Bishop-Lilly K.A."/>
            <person name="Ladner J.T."/>
            <person name="Daligault H.E."/>
            <person name="Davenport K.W."/>
            <person name="Jaissle J."/>
            <person name="Frey K.G."/>
            <person name="Koroleva G.I."/>
            <person name="Bruce D.C."/>
            <person name="Coyne S.R."/>
            <person name="Broomall S.M."/>
            <person name="Li P.E."/>
            <person name="Teshima H."/>
            <person name="Gibbons H.S."/>
            <person name="Palacios G.F."/>
            <person name="Rosenzweig C.N."/>
            <person name="Redden C.L."/>
            <person name="Xu Y."/>
            <person name="Minogue T.D."/>
            <person name="Chain P.S."/>
        </authorList>
    </citation>
    <scope>NUCLEOTIDE SEQUENCE [LARGE SCALE GENOMIC DNA]</scope>
    <source>
        <strain evidence="1 2">ATCC BAA-463</strain>
    </source>
</reference>
<dbReference type="EMBL" id="CP010026">
    <property type="protein sequence ID" value="AJZ58917.1"/>
    <property type="molecule type" value="Genomic_DNA"/>
</dbReference>
<dbReference type="RefSeq" id="WP_046566343.1">
    <property type="nucleotide sequence ID" value="NZ_CP010026.1"/>
</dbReference>